<proteinExistence type="inferred from homology"/>
<accession>A0A6I1ELW2</accession>
<dbReference type="PANTHER" id="PTHR30303">
    <property type="entry name" value="HYDROGENASE ISOENZYMES FORMATION PROTEIN HYPE"/>
    <property type="match status" value="1"/>
</dbReference>
<dbReference type="Gene3D" id="3.30.1330.10">
    <property type="entry name" value="PurM-like, N-terminal domain"/>
    <property type="match status" value="1"/>
</dbReference>
<evidence type="ECO:0000256" key="1">
    <source>
        <dbReference type="ARBA" id="ARBA00006243"/>
    </source>
</evidence>
<dbReference type="SUPFAM" id="SSF56042">
    <property type="entry name" value="PurM C-terminal domain-like"/>
    <property type="match status" value="1"/>
</dbReference>
<dbReference type="PANTHER" id="PTHR30303:SF0">
    <property type="entry name" value="CARBAMOYL DEHYDRATASE HYPE"/>
    <property type="match status" value="1"/>
</dbReference>
<dbReference type="EMBL" id="WEHX01000019">
    <property type="protein sequence ID" value="KAB7661340.1"/>
    <property type="molecule type" value="Genomic_DNA"/>
</dbReference>
<evidence type="ECO:0000313" key="4">
    <source>
        <dbReference type="EMBL" id="KAB7661340.1"/>
    </source>
</evidence>
<dbReference type="Pfam" id="PF02769">
    <property type="entry name" value="AIRS_C"/>
    <property type="match status" value="1"/>
</dbReference>
<evidence type="ECO:0000259" key="3">
    <source>
        <dbReference type="Pfam" id="PF02769"/>
    </source>
</evidence>
<dbReference type="CDD" id="cd02197">
    <property type="entry name" value="HypE"/>
    <property type="match status" value="1"/>
</dbReference>
<dbReference type="InterPro" id="IPR011854">
    <property type="entry name" value="HypE"/>
</dbReference>
<dbReference type="PIRSF" id="PIRSF005644">
    <property type="entry name" value="Hdrgns_mtr_HypE"/>
    <property type="match status" value="1"/>
</dbReference>
<sequence>MTENNLKRERASSGRRLDILRGAVEMTHGSGGRASAQLIGELFAKHLTNEWLDQGHDGAVMPPITRPVAVSCDAHVVKPLFFPGGDIGRLAVTGTVNDVAMCGAKPLWLSAAFILEEGFPLRDLEKIVQSMAETAREAGVAVVTGDTKVVEKGHGDGVYIATTGIGERLADHMISGSQARPGDRVIVSGSIGDHGMTVMSLREDMTFGTDLKSDCAPLGKMVERLLAAAPGAHVLRDPTRGGLGTTLNEIAAESGVGITLHEAQIPVKDEVRAACEFLGLDPLYSACEGRLIAIVPEAEADAALSAIRSDPHGTGAAIIGEVTAENPGFVEMVTLMGGRRMVDWLTGEQLPRIC</sequence>
<dbReference type="RefSeq" id="WP_152158018.1">
    <property type="nucleotide sequence ID" value="NZ_WEHX01000019.1"/>
</dbReference>
<dbReference type="Pfam" id="PF00586">
    <property type="entry name" value="AIRS"/>
    <property type="match status" value="1"/>
</dbReference>
<protein>
    <submittedName>
        <fullName evidence="4">Hydrogenase expression/formation protein HypE</fullName>
    </submittedName>
</protein>
<feature type="domain" description="PurM-like C-terminal" evidence="3">
    <location>
        <begin position="180"/>
        <end position="330"/>
    </location>
</feature>
<dbReference type="InterPro" id="IPR016188">
    <property type="entry name" value="PurM-like_N"/>
</dbReference>
<dbReference type="SUPFAM" id="SSF55326">
    <property type="entry name" value="PurM N-terminal domain-like"/>
    <property type="match status" value="1"/>
</dbReference>
<evidence type="ECO:0000313" key="5">
    <source>
        <dbReference type="Proteomes" id="UP000430564"/>
    </source>
</evidence>
<dbReference type="AlphaFoldDB" id="A0A6I1ELW2"/>
<gene>
    <name evidence="4" type="primary">hypE</name>
    <name evidence="4" type="ORF">GBM95_04645</name>
</gene>
<name>A0A6I1ELW2_9BURK</name>
<dbReference type="InterPro" id="IPR036921">
    <property type="entry name" value="PurM-like_N_sf"/>
</dbReference>
<dbReference type="OrthoDB" id="9801934at2"/>
<comment type="similarity">
    <text evidence="1">Belongs to the HypE family.</text>
</comment>
<reference evidence="4 5" key="1">
    <citation type="submission" date="2019-10" db="EMBL/GenBank/DDBJ databases">
        <title>Genome diversity of Sutterella seckii.</title>
        <authorList>
            <person name="Chaplin A.V."/>
            <person name="Sokolova S.R."/>
            <person name="Mosin K.A."/>
            <person name="Ivanova E.L."/>
            <person name="Kochetkova T.O."/>
            <person name="Goltsov A.Y."/>
            <person name="Trofimov D.Y."/>
            <person name="Efimov B.A."/>
        </authorList>
    </citation>
    <scope>NUCLEOTIDE SEQUENCE [LARGE SCALE GENOMIC DNA]</scope>
    <source>
        <strain evidence="4 5">ASD393</strain>
    </source>
</reference>
<dbReference type="Gene3D" id="3.90.650.10">
    <property type="entry name" value="PurM-like C-terminal domain"/>
    <property type="match status" value="1"/>
</dbReference>
<comment type="caution">
    <text evidence="4">The sequence shown here is derived from an EMBL/GenBank/DDBJ whole genome shotgun (WGS) entry which is preliminary data.</text>
</comment>
<dbReference type="Proteomes" id="UP000430564">
    <property type="component" value="Unassembled WGS sequence"/>
</dbReference>
<dbReference type="InterPro" id="IPR036676">
    <property type="entry name" value="PurM-like_C_sf"/>
</dbReference>
<dbReference type="NCBIfam" id="TIGR02124">
    <property type="entry name" value="hypE"/>
    <property type="match status" value="1"/>
</dbReference>
<evidence type="ECO:0000259" key="2">
    <source>
        <dbReference type="Pfam" id="PF00586"/>
    </source>
</evidence>
<organism evidence="4 5">
    <name type="scientific">Sutterella seckii</name>
    <dbReference type="NCBI Taxonomy" id="1944635"/>
    <lineage>
        <taxon>Bacteria</taxon>
        <taxon>Pseudomonadati</taxon>
        <taxon>Pseudomonadota</taxon>
        <taxon>Betaproteobacteria</taxon>
        <taxon>Burkholderiales</taxon>
        <taxon>Sutterellaceae</taxon>
        <taxon>Sutterella</taxon>
    </lineage>
</organism>
<feature type="domain" description="PurM-like N-terminal" evidence="2">
    <location>
        <begin position="55"/>
        <end position="167"/>
    </location>
</feature>
<dbReference type="InterPro" id="IPR010918">
    <property type="entry name" value="PurM-like_C_dom"/>
</dbReference>
<dbReference type="GO" id="GO:0051604">
    <property type="term" value="P:protein maturation"/>
    <property type="evidence" value="ECO:0007669"/>
    <property type="project" value="TreeGrafter"/>
</dbReference>